<evidence type="ECO:0000256" key="1">
    <source>
        <dbReference type="ARBA" id="ARBA00008894"/>
    </source>
</evidence>
<dbReference type="GO" id="GO:0006952">
    <property type="term" value="P:defense response"/>
    <property type="evidence" value="ECO:0007669"/>
    <property type="project" value="UniProtKB-KW"/>
</dbReference>
<evidence type="ECO:0000256" key="2">
    <source>
        <dbReference type="ARBA" id="ARBA00022614"/>
    </source>
</evidence>
<dbReference type="EMBL" id="JACEFO010003035">
    <property type="protein sequence ID" value="KAF8644966.1"/>
    <property type="molecule type" value="Genomic_DNA"/>
</dbReference>
<keyword evidence="8" id="KW-1185">Reference proteome</keyword>
<keyword evidence="3" id="KW-0677">Repeat</keyword>
<evidence type="ECO:0000259" key="6">
    <source>
        <dbReference type="Pfam" id="PF18052"/>
    </source>
</evidence>
<dbReference type="Pfam" id="PF18052">
    <property type="entry name" value="Rx_N"/>
    <property type="match status" value="1"/>
</dbReference>
<reference evidence="7" key="1">
    <citation type="submission" date="2020-07" db="EMBL/GenBank/DDBJ databases">
        <title>Genome sequence and genetic diversity analysis of an under-domesticated orphan crop, white fonio (Digitaria exilis).</title>
        <authorList>
            <person name="Bennetzen J.L."/>
            <person name="Chen S."/>
            <person name="Ma X."/>
            <person name="Wang X."/>
            <person name="Yssel A.E.J."/>
            <person name="Chaluvadi S.R."/>
            <person name="Johnson M."/>
            <person name="Gangashetty P."/>
            <person name="Hamidou F."/>
            <person name="Sanogo M.D."/>
            <person name="Zwaenepoel A."/>
            <person name="Wallace J."/>
            <person name="Van De Peer Y."/>
            <person name="Van Deynze A."/>
        </authorList>
    </citation>
    <scope>NUCLEOTIDE SEQUENCE</scope>
    <source>
        <tissue evidence="7">Leaves</tissue>
    </source>
</reference>
<dbReference type="Proteomes" id="UP000636709">
    <property type="component" value="Unassembled WGS sequence"/>
</dbReference>
<dbReference type="OrthoDB" id="1742798at2759"/>
<protein>
    <recommendedName>
        <fullName evidence="6">Disease resistance N-terminal domain-containing protein</fullName>
    </recommendedName>
</protein>
<sequence>MDLVTGAMGALPAKVLQLLNDDYNLQKGMRDDVDSLSKELKSMHTGLSMVSQVPRDKLDDQAKGWSRDFREASYDIEDILDAFLVRVGGGTDKLPRQRGW</sequence>
<dbReference type="InterPro" id="IPR041118">
    <property type="entry name" value="Rx_N"/>
</dbReference>
<dbReference type="AlphaFoldDB" id="A0A835DU31"/>
<keyword evidence="2" id="KW-0433">Leucine-rich repeat</keyword>
<dbReference type="GO" id="GO:0000166">
    <property type="term" value="F:nucleotide binding"/>
    <property type="evidence" value="ECO:0007669"/>
    <property type="project" value="UniProtKB-KW"/>
</dbReference>
<keyword evidence="4" id="KW-0547">Nucleotide-binding</keyword>
<feature type="domain" description="Disease resistance N-terminal" evidence="6">
    <location>
        <begin position="7"/>
        <end position="90"/>
    </location>
</feature>
<evidence type="ECO:0000256" key="5">
    <source>
        <dbReference type="ARBA" id="ARBA00022821"/>
    </source>
</evidence>
<keyword evidence="5" id="KW-0611">Plant defense</keyword>
<dbReference type="Gene3D" id="1.20.5.4130">
    <property type="match status" value="1"/>
</dbReference>
<name>A0A835DU31_9POAL</name>
<gene>
    <name evidence="7" type="ORF">HU200_066271</name>
</gene>
<evidence type="ECO:0000256" key="4">
    <source>
        <dbReference type="ARBA" id="ARBA00022741"/>
    </source>
</evidence>
<comment type="caution">
    <text evidence="7">The sequence shown here is derived from an EMBL/GenBank/DDBJ whole genome shotgun (WGS) entry which is preliminary data.</text>
</comment>
<evidence type="ECO:0000313" key="7">
    <source>
        <dbReference type="EMBL" id="KAF8644966.1"/>
    </source>
</evidence>
<evidence type="ECO:0000313" key="8">
    <source>
        <dbReference type="Proteomes" id="UP000636709"/>
    </source>
</evidence>
<dbReference type="PANTHER" id="PTHR19338:SF67">
    <property type="entry name" value="AAA+ ATPASE DOMAIN-CONTAINING PROTEIN"/>
    <property type="match status" value="1"/>
</dbReference>
<comment type="similarity">
    <text evidence="1">Belongs to the disease resistance NB-LRR family.</text>
</comment>
<proteinExistence type="inferred from homology"/>
<organism evidence="7 8">
    <name type="scientific">Digitaria exilis</name>
    <dbReference type="NCBI Taxonomy" id="1010633"/>
    <lineage>
        <taxon>Eukaryota</taxon>
        <taxon>Viridiplantae</taxon>
        <taxon>Streptophyta</taxon>
        <taxon>Embryophyta</taxon>
        <taxon>Tracheophyta</taxon>
        <taxon>Spermatophyta</taxon>
        <taxon>Magnoliopsida</taxon>
        <taxon>Liliopsida</taxon>
        <taxon>Poales</taxon>
        <taxon>Poaceae</taxon>
        <taxon>PACMAD clade</taxon>
        <taxon>Panicoideae</taxon>
        <taxon>Panicodae</taxon>
        <taxon>Paniceae</taxon>
        <taxon>Anthephorinae</taxon>
        <taxon>Digitaria</taxon>
    </lineage>
</organism>
<accession>A0A835DU31</accession>
<evidence type="ECO:0000256" key="3">
    <source>
        <dbReference type="ARBA" id="ARBA00022737"/>
    </source>
</evidence>
<dbReference type="PANTHER" id="PTHR19338">
    <property type="entry name" value="TRANSLOCASE OF INNER MITOCHONDRIAL MEMBRANE 13 HOMOLOG"/>
    <property type="match status" value="1"/>
</dbReference>